<comment type="caution">
    <text evidence="1">The sequence shown here is derived from an EMBL/GenBank/DDBJ whole genome shotgun (WGS) entry which is preliminary data.</text>
</comment>
<dbReference type="InterPro" id="IPR043129">
    <property type="entry name" value="ATPase_NBD"/>
</dbReference>
<sequence length="404" mass="45087">MTSVRKQKTLKQINRKVILNVLRNSGKLEISELSKKVNLSKPTLMKIMNHYIKKGLVIIAGKGSSTEEGGKKPNIYKFNEDGGYAIGIIISANRLFAVITNLKSRILDKISIALETDEEFDSVLKKIIDSYNCLIKNTEINTKRITGLAVGAYGITDFAKGKVIFSPHFPSWGKNLMLKEKILEQIPDEIPIIVDNHSRFQVFAEKISGLAKEKNNVVAIQAGKGLVAGVIIENEIKRGNHSLIGEIGHMIVDPEAREICACGGRGCFEVMVSTDRVLRLAKEKYKEYPDSIIFNKSSPDEVDIYSIFDASNKGDRLALIIMDEVINWFGIGISNIILMYDPQIVIIQGIFTKAGKYFLENLKEKINKISLFSIKRETEIKYSELGDKAGVLGAASYVLSKYFE</sequence>
<dbReference type="AlphaFoldDB" id="X0ZB74"/>
<dbReference type="EMBL" id="BART01000857">
    <property type="protein sequence ID" value="GAG57653.1"/>
    <property type="molecule type" value="Genomic_DNA"/>
</dbReference>
<dbReference type="InterPro" id="IPR000600">
    <property type="entry name" value="ROK"/>
</dbReference>
<dbReference type="InterPro" id="IPR036388">
    <property type="entry name" value="WH-like_DNA-bd_sf"/>
</dbReference>
<reference evidence="1" key="1">
    <citation type="journal article" date="2014" name="Front. Microbiol.">
        <title>High frequency of phylogenetically diverse reductive dehalogenase-homologous genes in deep subseafloor sedimentary metagenomes.</title>
        <authorList>
            <person name="Kawai M."/>
            <person name="Futagami T."/>
            <person name="Toyoda A."/>
            <person name="Takaki Y."/>
            <person name="Nishi S."/>
            <person name="Hori S."/>
            <person name="Arai W."/>
            <person name="Tsubouchi T."/>
            <person name="Morono Y."/>
            <person name="Uchiyama I."/>
            <person name="Ito T."/>
            <person name="Fujiyama A."/>
            <person name="Inagaki F."/>
            <person name="Takami H."/>
        </authorList>
    </citation>
    <scope>NUCLEOTIDE SEQUENCE</scope>
    <source>
        <strain evidence="1">Expedition CK06-06</strain>
    </source>
</reference>
<name>X0ZB74_9ZZZZ</name>
<evidence type="ECO:0008006" key="2">
    <source>
        <dbReference type="Google" id="ProtNLM"/>
    </source>
</evidence>
<dbReference type="SUPFAM" id="SSF46785">
    <property type="entry name" value="Winged helix' DNA-binding domain"/>
    <property type="match status" value="1"/>
</dbReference>
<accession>X0ZB74</accession>
<dbReference type="Pfam" id="PF00480">
    <property type="entry name" value="ROK"/>
    <property type="match status" value="1"/>
</dbReference>
<dbReference type="PANTHER" id="PTHR18964:SF149">
    <property type="entry name" value="BIFUNCTIONAL UDP-N-ACETYLGLUCOSAMINE 2-EPIMERASE_N-ACETYLMANNOSAMINE KINASE"/>
    <property type="match status" value="1"/>
</dbReference>
<protein>
    <recommendedName>
        <fullName evidence="2">HTH marR-type domain-containing protein</fullName>
    </recommendedName>
</protein>
<dbReference type="Pfam" id="PF13412">
    <property type="entry name" value="HTH_24"/>
    <property type="match status" value="1"/>
</dbReference>
<organism evidence="1">
    <name type="scientific">marine sediment metagenome</name>
    <dbReference type="NCBI Taxonomy" id="412755"/>
    <lineage>
        <taxon>unclassified sequences</taxon>
        <taxon>metagenomes</taxon>
        <taxon>ecological metagenomes</taxon>
    </lineage>
</organism>
<gene>
    <name evidence="1" type="ORF">S01H4_03475</name>
</gene>
<dbReference type="PANTHER" id="PTHR18964">
    <property type="entry name" value="ROK (REPRESSOR, ORF, KINASE) FAMILY"/>
    <property type="match status" value="1"/>
</dbReference>
<dbReference type="Gene3D" id="1.10.10.10">
    <property type="entry name" value="Winged helix-like DNA-binding domain superfamily/Winged helix DNA-binding domain"/>
    <property type="match status" value="1"/>
</dbReference>
<dbReference type="InterPro" id="IPR036390">
    <property type="entry name" value="WH_DNA-bd_sf"/>
</dbReference>
<dbReference type="Gene3D" id="3.30.420.40">
    <property type="match status" value="2"/>
</dbReference>
<dbReference type="SUPFAM" id="SSF53067">
    <property type="entry name" value="Actin-like ATPase domain"/>
    <property type="match status" value="2"/>
</dbReference>
<evidence type="ECO:0000313" key="1">
    <source>
        <dbReference type="EMBL" id="GAG57653.1"/>
    </source>
</evidence>
<proteinExistence type="predicted"/>